<keyword evidence="2" id="KW-1133">Transmembrane helix</keyword>
<organism evidence="3 4">
    <name type="scientific">Thermanaerosceptrum fracticalcis</name>
    <dbReference type="NCBI Taxonomy" id="1712410"/>
    <lineage>
        <taxon>Bacteria</taxon>
        <taxon>Bacillati</taxon>
        <taxon>Bacillota</taxon>
        <taxon>Clostridia</taxon>
        <taxon>Eubacteriales</taxon>
        <taxon>Peptococcaceae</taxon>
        <taxon>Thermanaerosceptrum</taxon>
    </lineage>
</organism>
<sequence>MENMNQTDIFILGILLGGFVIFYFNKLYKRLILKLRLKKARKGELAAAKYLEERGYAIIGIQEKKSITTWVDGTPYTNTLKVDFLVKKNGKSYVAEVKTGKYAIKPTLAETRRQLLEYYLAYRTSGILLLDMEHKKLHEISFATGGPLERYTTIPLLVITALFGFACGFILYKYIIGG</sequence>
<evidence type="ECO:0000313" key="3">
    <source>
        <dbReference type="EMBL" id="QNB45545.1"/>
    </source>
</evidence>
<gene>
    <name evidence="3" type="ORF">BR63_03965</name>
</gene>
<keyword evidence="2" id="KW-0472">Membrane</keyword>
<protein>
    <recommendedName>
        <fullName evidence="5">PD-(D/E)XK endonuclease-like domain-containing protein</fullName>
    </recommendedName>
</protein>
<feature type="transmembrane region" description="Helical" evidence="2">
    <location>
        <begin position="154"/>
        <end position="175"/>
    </location>
</feature>
<dbReference type="InterPro" id="IPR011604">
    <property type="entry name" value="PDDEXK-like_dom_sf"/>
</dbReference>
<feature type="transmembrane region" description="Helical" evidence="2">
    <location>
        <begin position="6"/>
        <end position="24"/>
    </location>
</feature>
<dbReference type="GO" id="GO:0016787">
    <property type="term" value="F:hydrolase activity"/>
    <property type="evidence" value="ECO:0007669"/>
    <property type="project" value="UniProtKB-KW"/>
</dbReference>
<proteinExistence type="predicted"/>
<dbReference type="Gene3D" id="3.90.320.10">
    <property type="match status" value="1"/>
</dbReference>
<evidence type="ECO:0008006" key="5">
    <source>
        <dbReference type="Google" id="ProtNLM"/>
    </source>
</evidence>
<evidence type="ECO:0000256" key="2">
    <source>
        <dbReference type="SAM" id="Phobius"/>
    </source>
</evidence>
<dbReference type="SUPFAM" id="SSF52980">
    <property type="entry name" value="Restriction endonuclease-like"/>
    <property type="match status" value="1"/>
</dbReference>
<evidence type="ECO:0000313" key="4">
    <source>
        <dbReference type="Proteomes" id="UP000515847"/>
    </source>
</evidence>
<dbReference type="RefSeq" id="WP_051965616.1">
    <property type="nucleotide sequence ID" value="NZ_CP045798.1"/>
</dbReference>
<keyword evidence="2" id="KW-0812">Transmembrane</keyword>
<dbReference type="KEGG" id="tfr:BR63_03965"/>
<evidence type="ECO:0000256" key="1">
    <source>
        <dbReference type="ARBA" id="ARBA00022801"/>
    </source>
</evidence>
<name>A0A7G6E0E1_THEFR</name>
<keyword evidence="4" id="KW-1185">Reference proteome</keyword>
<dbReference type="InterPro" id="IPR011335">
    <property type="entry name" value="Restrct_endonuc-II-like"/>
</dbReference>
<dbReference type="OrthoDB" id="2082218at2"/>
<keyword evidence="1" id="KW-0378">Hydrolase</keyword>
<reference evidence="3 4" key="1">
    <citation type="journal article" date="2019" name="Front. Microbiol.">
        <title>Thermoanaerosceptrum fracticalcis gen. nov. sp. nov., a Novel Fumarate-Fermenting Microorganism From a Deep Fractured Carbonate Aquifer of the US Great Basin.</title>
        <authorList>
            <person name="Hamilton-Brehm S.D."/>
            <person name="Stewart L.E."/>
            <person name="Zavarin M."/>
            <person name="Caldwell M."/>
            <person name="Lawson P.A."/>
            <person name="Onstott T.C."/>
            <person name="Grzymski J."/>
            <person name="Neveux I."/>
            <person name="Lollar B.S."/>
            <person name="Russell C.E."/>
            <person name="Moser D.P."/>
        </authorList>
    </citation>
    <scope>NUCLEOTIDE SEQUENCE [LARGE SCALE GENOMIC DNA]</scope>
    <source>
        <strain evidence="3 4">DRI-13</strain>
    </source>
</reference>
<dbReference type="Proteomes" id="UP000515847">
    <property type="component" value="Chromosome"/>
</dbReference>
<dbReference type="AlphaFoldDB" id="A0A7G6E0E1"/>
<accession>A0A7G6E0E1</accession>
<dbReference type="EMBL" id="CP045798">
    <property type="protein sequence ID" value="QNB45545.1"/>
    <property type="molecule type" value="Genomic_DNA"/>
</dbReference>